<evidence type="ECO:0000259" key="4">
    <source>
        <dbReference type="Pfam" id="PF20981"/>
    </source>
</evidence>
<evidence type="ECO:0008006" key="7">
    <source>
        <dbReference type="Google" id="ProtNLM"/>
    </source>
</evidence>
<evidence type="ECO:0000256" key="1">
    <source>
        <dbReference type="ARBA" id="ARBA00006281"/>
    </source>
</evidence>
<dbReference type="GO" id="GO:0000244">
    <property type="term" value="P:spliceosomal tri-snRNP complex assembly"/>
    <property type="evidence" value="ECO:0007669"/>
    <property type="project" value="TreeGrafter"/>
</dbReference>
<dbReference type="Pfam" id="PF20981">
    <property type="entry name" value="AAR2_1st"/>
    <property type="match status" value="1"/>
</dbReference>
<proteinExistence type="inferred from homology"/>
<feature type="compositionally biased region" description="Gly residues" evidence="2">
    <location>
        <begin position="261"/>
        <end position="277"/>
    </location>
</feature>
<dbReference type="Gene3D" id="2.60.34.20">
    <property type="match status" value="1"/>
</dbReference>
<dbReference type="InterPro" id="IPR038514">
    <property type="entry name" value="AAR2_C_sf"/>
</dbReference>
<gene>
    <name evidence="5" type="ORF">SLS62_006722</name>
</gene>
<feature type="compositionally biased region" description="Low complexity" evidence="2">
    <location>
        <begin position="328"/>
        <end position="344"/>
    </location>
</feature>
<evidence type="ECO:0000259" key="3">
    <source>
        <dbReference type="Pfam" id="PF05282"/>
    </source>
</evidence>
<sequence length="549" mass="59012">MPSLSPEPPTTGDAVFLDGLPAKFTIGCDYLSLSTKAKPFPGFRDIPPGPHLFWVAPTDSTSSRSGFWIVADDDGRRNSRVHVKRWDHFNEVLLDGDEGDDHDGNAIHPAIPHTSEQQQQQQQQQQGLKGRLQQVLPSLIPYWYPTKTDGASTNSTATATTRVVQEQEPDGDGDGDGDAGADVDDLPPAFQDKAAMWSKLTSAITPSLLDSITGATDQDRAGDGGRQQRRNTYDWPVTSTDRVLGESRSSEEAKLYDNDDNGGGSSNSGGNDSGNGNGSADSSASSPHHLRFTFRMDEPLFDPTAKGAERTRQALDPTAWILAVLSSSSSSSSTPTSSANNTNNNDDDNKLLGELQFAFLTGAHLGNLSCLEQWYFLVGKLALRAHGLAAARPRLARDLLRTFHAQLAYADRFLGVENGAGGGGGGGGDVLDMVSADGKAAHAMEKALVTYKARLDETLTTAAADADADADIGEVGQAFAALEAWLRRRRGWDLRADSYLRSGDVMLEDGEVVQAEREDFEDEDERGEFAPVVVGLDGEGRQADRVSWD</sequence>
<feature type="domain" description="AAR2 C-terminal" evidence="3">
    <location>
        <begin position="301"/>
        <end position="494"/>
    </location>
</feature>
<dbReference type="CDD" id="cd13778">
    <property type="entry name" value="Aar2_C"/>
    <property type="match status" value="1"/>
</dbReference>
<keyword evidence="6" id="KW-1185">Reference proteome</keyword>
<feature type="compositionally biased region" description="Basic and acidic residues" evidence="2">
    <location>
        <begin position="243"/>
        <end position="257"/>
    </location>
</feature>
<feature type="region of interest" description="Disordered" evidence="2">
    <location>
        <begin position="146"/>
        <end position="187"/>
    </location>
</feature>
<name>A0AAN9UNX0_9PEZI</name>
<evidence type="ECO:0000256" key="2">
    <source>
        <dbReference type="SAM" id="MobiDB-lite"/>
    </source>
</evidence>
<feature type="compositionally biased region" description="Low complexity" evidence="2">
    <location>
        <begin position="151"/>
        <end position="161"/>
    </location>
</feature>
<comment type="similarity">
    <text evidence="1">Belongs to the AAR2 family.</text>
</comment>
<accession>A0AAN9UNX0</accession>
<evidence type="ECO:0000313" key="6">
    <source>
        <dbReference type="Proteomes" id="UP001320420"/>
    </source>
</evidence>
<dbReference type="InterPro" id="IPR038516">
    <property type="entry name" value="AAR2_N_sf"/>
</dbReference>
<comment type="caution">
    <text evidence="5">The sequence shown here is derived from an EMBL/GenBank/DDBJ whole genome shotgun (WGS) entry which is preliminary data.</text>
</comment>
<dbReference type="EMBL" id="JAKJXP020000051">
    <property type="protein sequence ID" value="KAK7751316.1"/>
    <property type="molecule type" value="Genomic_DNA"/>
</dbReference>
<protein>
    <recommendedName>
        <fullName evidence="7">AAR2 splicing factor homolog</fullName>
    </recommendedName>
</protein>
<dbReference type="InterPro" id="IPR033648">
    <property type="entry name" value="AAR2_C"/>
</dbReference>
<organism evidence="5 6">
    <name type="scientific">Diatrype stigma</name>
    <dbReference type="NCBI Taxonomy" id="117547"/>
    <lineage>
        <taxon>Eukaryota</taxon>
        <taxon>Fungi</taxon>
        <taxon>Dikarya</taxon>
        <taxon>Ascomycota</taxon>
        <taxon>Pezizomycotina</taxon>
        <taxon>Sordariomycetes</taxon>
        <taxon>Xylariomycetidae</taxon>
        <taxon>Xylariales</taxon>
        <taxon>Diatrypaceae</taxon>
        <taxon>Diatrype</taxon>
    </lineage>
</organism>
<evidence type="ECO:0000313" key="5">
    <source>
        <dbReference type="EMBL" id="KAK7751316.1"/>
    </source>
</evidence>
<feature type="region of interest" description="Disordered" evidence="2">
    <location>
        <begin position="95"/>
        <end position="130"/>
    </location>
</feature>
<dbReference type="CDD" id="cd13777">
    <property type="entry name" value="Aar2_N"/>
    <property type="match status" value="1"/>
</dbReference>
<reference evidence="5 6" key="1">
    <citation type="submission" date="2024-02" db="EMBL/GenBank/DDBJ databases">
        <title>De novo assembly and annotation of 12 fungi associated with fruit tree decline syndrome in Ontario, Canada.</title>
        <authorList>
            <person name="Sulman M."/>
            <person name="Ellouze W."/>
            <person name="Ilyukhin E."/>
        </authorList>
    </citation>
    <scope>NUCLEOTIDE SEQUENCE [LARGE SCALE GENOMIC DNA]</scope>
    <source>
        <strain evidence="5 6">M11/M66-122</strain>
    </source>
</reference>
<dbReference type="PANTHER" id="PTHR12689:SF4">
    <property type="entry name" value="PROTEIN AAR2 HOMOLOG"/>
    <property type="match status" value="1"/>
</dbReference>
<dbReference type="InterPro" id="IPR033647">
    <property type="entry name" value="Aar2_N"/>
</dbReference>
<feature type="domain" description="AAR2 N-terminal" evidence="4">
    <location>
        <begin position="12"/>
        <end position="214"/>
    </location>
</feature>
<feature type="compositionally biased region" description="Acidic residues" evidence="2">
    <location>
        <begin position="167"/>
        <end position="185"/>
    </location>
</feature>
<feature type="region of interest" description="Disordered" evidence="2">
    <location>
        <begin position="214"/>
        <end position="287"/>
    </location>
</feature>
<dbReference type="AlphaFoldDB" id="A0AAN9UNX0"/>
<dbReference type="Pfam" id="PF05282">
    <property type="entry name" value="AAR2"/>
    <property type="match status" value="1"/>
</dbReference>
<dbReference type="Gene3D" id="1.25.40.550">
    <property type="entry name" value="Aar2, C-terminal domain-like"/>
    <property type="match status" value="1"/>
</dbReference>
<feature type="region of interest" description="Disordered" evidence="2">
    <location>
        <begin position="328"/>
        <end position="347"/>
    </location>
</feature>
<dbReference type="Proteomes" id="UP001320420">
    <property type="component" value="Unassembled WGS sequence"/>
</dbReference>
<dbReference type="PANTHER" id="PTHR12689">
    <property type="entry name" value="A1 CISTRON SPLICING FACTOR AAR2-RELATED"/>
    <property type="match status" value="1"/>
</dbReference>
<dbReference type="InterPro" id="IPR007946">
    <property type="entry name" value="AAR2"/>
</dbReference>
<feature type="compositionally biased region" description="Low complexity" evidence="2">
    <location>
        <begin position="117"/>
        <end position="126"/>
    </location>
</feature>